<dbReference type="Gene3D" id="3.40.30.10">
    <property type="entry name" value="Glutaredoxin"/>
    <property type="match status" value="1"/>
</dbReference>
<dbReference type="NCBIfam" id="TIGR01617">
    <property type="entry name" value="arsC_related"/>
    <property type="match status" value="1"/>
</dbReference>
<protein>
    <submittedName>
        <fullName evidence="2">Putative arsenate reductase</fullName>
        <ecNumber evidence="2">1.20.4.1</ecNumber>
    </submittedName>
</protein>
<sequence length="118" mass="13498">MRVKIYSYSACGTCKKALKWLDLNNIDYELIDITINPPSRKLIISALEQLGSRKFLLNTSGKSYRELGGETIRSKTDEEVIDLLALDGKLIKRPFLVDNKGRVLVGFKEPSWKDFFQN</sequence>
<organism evidence="2 3">
    <name type="scientific">Prochlorococcus marinus (strain MIT 9211)</name>
    <dbReference type="NCBI Taxonomy" id="93059"/>
    <lineage>
        <taxon>Bacteria</taxon>
        <taxon>Bacillati</taxon>
        <taxon>Cyanobacteriota</taxon>
        <taxon>Cyanophyceae</taxon>
        <taxon>Synechococcales</taxon>
        <taxon>Prochlorococcaceae</taxon>
        <taxon>Prochlorococcus</taxon>
    </lineage>
</organism>
<evidence type="ECO:0000313" key="3">
    <source>
        <dbReference type="Proteomes" id="UP000000788"/>
    </source>
</evidence>
<dbReference type="HOGENOM" id="CLU_116644_2_0_3"/>
<comment type="similarity">
    <text evidence="1">Belongs to the ArsC family.</text>
</comment>
<dbReference type="eggNOG" id="COG1393">
    <property type="taxonomic scope" value="Bacteria"/>
</dbReference>
<dbReference type="PROSITE" id="PS51353">
    <property type="entry name" value="ARSC"/>
    <property type="match status" value="1"/>
</dbReference>
<dbReference type="AlphaFoldDB" id="A9BED4"/>
<dbReference type="Proteomes" id="UP000000788">
    <property type="component" value="Chromosome"/>
</dbReference>
<dbReference type="SUPFAM" id="SSF52833">
    <property type="entry name" value="Thioredoxin-like"/>
    <property type="match status" value="1"/>
</dbReference>
<name>A9BED4_PROM4</name>
<dbReference type="PANTHER" id="PTHR30041:SF8">
    <property type="entry name" value="PROTEIN YFFB"/>
    <property type="match status" value="1"/>
</dbReference>
<dbReference type="EC" id="1.20.4.1" evidence="2"/>
<accession>A9BED4</accession>
<keyword evidence="2" id="KW-0560">Oxidoreductase</keyword>
<dbReference type="PANTHER" id="PTHR30041">
    <property type="entry name" value="ARSENATE REDUCTASE"/>
    <property type="match status" value="1"/>
</dbReference>
<dbReference type="InterPro" id="IPR036249">
    <property type="entry name" value="Thioredoxin-like_sf"/>
</dbReference>
<keyword evidence="3" id="KW-1185">Reference proteome</keyword>
<dbReference type="GO" id="GO:0008794">
    <property type="term" value="F:arsenate reductase (glutaredoxin) activity"/>
    <property type="evidence" value="ECO:0007669"/>
    <property type="project" value="UniProtKB-EC"/>
</dbReference>
<dbReference type="InterPro" id="IPR006504">
    <property type="entry name" value="Tscrpt_reg_Spx/MgsR"/>
</dbReference>
<gene>
    <name evidence="2" type="primary">arsC</name>
    <name evidence="2" type="ordered locus">P9211_05131</name>
</gene>
<dbReference type="KEGG" id="pmj:P9211_05131"/>
<dbReference type="RefSeq" id="WP_012195067.1">
    <property type="nucleotide sequence ID" value="NC_009976.1"/>
</dbReference>
<reference evidence="2 3" key="1">
    <citation type="journal article" date="2007" name="PLoS Genet.">
        <title>Patterns and implications of gene gain and loss in the evolution of Prochlorococcus.</title>
        <authorList>
            <person name="Kettler G.C."/>
            <person name="Martiny A.C."/>
            <person name="Huang K."/>
            <person name="Zucker J."/>
            <person name="Coleman M.L."/>
            <person name="Rodrigue S."/>
            <person name="Chen F."/>
            <person name="Lapidus A."/>
            <person name="Ferriera S."/>
            <person name="Johnson J."/>
            <person name="Steglich C."/>
            <person name="Church G.M."/>
            <person name="Richardson P."/>
            <person name="Chisholm S.W."/>
        </authorList>
    </citation>
    <scope>NUCLEOTIDE SEQUENCE [LARGE SCALE GENOMIC DNA]</scope>
    <source>
        <strain evidence="3">MIT 9211</strain>
    </source>
</reference>
<proteinExistence type="inferred from homology"/>
<dbReference type="STRING" id="93059.P9211_05131"/>
<dbReference type="InterPro" id="IPR006660">
    <property type="entry name" value="Arsenate_reductase-like"/>
</dbReference>
<evidence type="ECO:0000256" key="1">
    <source>
        <dbReference type="PROSITE-ProRule" id="PRU01282"/>
    </source>
</evidence>
<dbReference type="EMBL" id="CP000878">
    <property type="protein sequence ID" value="ABX08444.1"/>
    <property type="molecule type" value="Genomic_DNA"/>
</dbReference>
<dbReference type="Pfam" id="PF03960">
    <property type="entry name" value="ArsC"/>
    <property type="match status" value="1"/>
</dbReference>
<evidence type="ECO:0000313" key="2">
    <source>
        <dbReference type="EMBL" id="ABX08444.1"/>
    </source>
</evidence>